<name>A0AAJ1FB12_9GAMM</name>
<organism evidence="1 2">
    <name type="scientific">Shewanella zhuhaiensis</name>
    <dbReference type="NCBI Taxonomy" id="2919576"/>
    <lineage>
        <taxon>Bacteria</taxon>
        <taxon>Pseudomonadati</taxon>
        <taxon>Pseudomonadota</taxon>
        <taxon>Gammaproteobacteria</taxon>
        <taxon>Alteromonadales</taxon>
        <taxon>Shewanellaceae</taxon>
        <taxon>Shewanella</taxon>
    </lineage>
</organism>
<accession>A0AAJ1FB12</accession>
<dbReference type="Proteomes" id="UP001297581">
    <property type="component" value="Unassembled WGS sequence"/>
</dbReference>
<dbReference type="AlphaFoldDB" id="A0AAJ1FB12"/>
<comment type="caution">
    <text evidence="1">The sequence shown here is derived from an EMBL/GenBank/DDBJ whole genome shotgun (WGS) entry which is preliminary data.</text>
</comment>
<proteinExistence type="predicted"/>
<keyword evidence="2" id="KW-1185">Reference proteome</keyword>
<evidence type="ECO:0000313" key="1">
    <source>
        <dbReference type="EMBL" id="MCH4294635.1"/>
    </source>
</evidence>
<protein>
    <submittedName>
        <fullName evidence="1">Uncharacterized protein</fullName>
    </submittedName>
</protein>
<dbReference type="RefSeq" id="WP_011761069.1">
    <property type="nucleotide sequence ID" value="NZ_JAKUDL010000003.1"/>
</dbReference>
<gene>
    <name evidence="1" type="ORF">MJ923_10015</name>
</gene>
<sequence>MRKPSNRKVGKKVRQDNFDSKFEHMVGEYQSAKAVLDTLAEDSAEYAAQKKQCDQLFASAERFFNSRQR</sequence>
<dbReference type="EMBL" id="JAKUDL010000003">
    <property type="protein sequence ID" value="MCH4294635.1"/>
    <property type="molecule type" value="Genomic_DNA"/>
</dbReference>
<evidence type="ECO:0000313" key="2">
    <source>
        <dbReference type="Proteomes" id="UP001297581"/>
    </source>
</evidence>
<reference evidence="1 2" key="1">
    <citation type="submission" date="2022-02" db="EMBL/GenBank/DDBJ databases">
        <title>The genome sequence of Shewanella sp. 3B26.</title>
        <authorList>
            <person name="Du J."/>
        </authorList>
    </citation>
    <scope>NUCLEOTIDE SEQUENCE [LARGE SCALE GENOMIC DNA]</scope>
    <source>
        <strain evidence="1 2">3B26</strain>
    </source>
</reference>